<name>X0X0Q9_9ZZZZ</name>
<proteinExistence type="predicted"/>
<evidence type="ECO:0000313" key="1">
    <source>
        <dbReference type="EMBL" id="GAG30258.1"/>
    </source>
</evidence>
<organism evidence="1">
    <name type="scientific">marine sediment metagenome</name>
    <dbReference type="NCBI Taxonomy" id="412755"/>
    <lineage>
        <taxon>unclassified sequences</taxon>
        <taxon>metagenomes</taxon>
        <taxon>ecological metagenomes</taxon>
    </lineage>
</organism>
<comment type="caution">
    <text evidence="1">The sequence shown here is derived from an EMBL/GenBank/DDBJ whole genome shotgun (WGS) entry which is preliminary data.</text>
</comment>
<gene>
    <name evidence="1" type="ORF">S01H1_64573</name>
</gene>
<reference evidence="1" key="1">
    <citation type="journal article" date="2014" name="Front. Microbiol.">
        <title>High frequency of phylogenetically diverse reductive dehalogenase-homologous genes in deep subseafloor sedimentary metagenomes.</title>
        <authorList>
            <person name="Kawai M."/>
            <person name="Futagami T."/>
            <person name="Toyoda A."/>
            <person name="Takaki Y."/>
            <person name="Nishi S."/>
            <person name="Hori S."/>
            <person name="Arai W."/>
            <person name="Tsubouchi T."/>
            <person name="Morono Y."/>
            <person name="Uchiyama I."/>
            <person name="Ito T."/>
            <person name="Fujiyama A."/>
            <person name="Inagaki F."/>
            <person name="Takami H."/>
        </authorList>
    </citation>
    <scope>NUCLEOTIDE SEQUENCE</scope>
    <source>
        <strain evidence="1">Expedition CK06-06</strain>
    </source>
</reference>
<sequence>MPPQAYEIRCNICNGANITWSEYEEKIWCYNCKKDTPGTGGIFGGPVPIEVSQMFGISFDRIDLKTKKRLYMKRVGNKFIWEAESA</sequence>
<dbReference type="AlphaFoldDB" id="X0X0Q9"/>
<accession>X0X0Q9</accession>
<dbReference type="EMBL" id="BARS01042568">
    <property type="protein sequence ID" value="GAG30258.1"/>
    <property type="molecule type" value="Genomic_DNA"/>
</dbReference>
<protein>
    <submittedName>
        <fullName evidence="1">Uncharacterized protein</fullName>
    </submittedName>
</protein>